<gene>
    <name evidence="2" type="ORF">RHSIM_Rhsim11G0024200</name>
</gene>
<protein>
    <recommendedName>
        <fullName evidence="4">Transposase</fullName>
    </recommendedName>
</protein>
<accession>A0A834G9A1</accession>
<keyword evidence="3" id="KW-1185">Reference proteome</keyword>
<comment type="caution">
    <text evidence="2">The sequence shown here is derived from an EMBL/GenBank/DDBJ whole genome shotgun (WGS) entry which is preliminary data.</text>
</comment>
<feature type="region of interest" description="Disordered" evidence="1">
    <location>
        <begin position="1"/>
        <end position="26"/>
    </location>
</feature>
<dbReference type="EMBL" id="WJXA01000011">
    <property type="protein sequence ID" value="KAF7126493.1"/>
    <property type="molecule type" value="Genomic_DNA"/>
</dbReference>
<name>A0A834G9A1_RHOSS</name>
<sequence>MFIKPGYLNKDGDSPNGATSALPTEPTANHAEDMSVMVAQPSELPTSPTNETNQHFSVPNVEDSTGEKLYIINTNDMVLRRIIDVKCQALYRDWKCRLHDHYRVIKKEVSNPKNHPLYPCNPDDWKFMIKKVWRKKAFKKKTTRGKSARKWLKYNHTSGSQSFVARAFKFVNSSIASGVLENSVGCYYFPVDEIVEKIAKQSQSNVTNPRSEVQISIDVPGKRSGYLKGYGIRTSTYATQSQAVPNSEVAALKQVMADQGKPIANYGKKFKNMMLFMATKFGIDLATFPELISSSENGEDTLIAHQDGTSTFNEG</sequence>
<evidence type="ECO:0000256" key="1">
    <source>
        <dbReference type="SAM" id="MobiDB-lite"/>
    </source>
</evidence>
<organism evidence="2 3">
    <name type="scientific">Rhododendron simsii</name>
    <name type="common">Sims's rhododendron</name>
    <dbReference type="NCBI Taxonomy" id="118357"/>
    <lineage>
        <taxon>Eukaryota</taxon>
        <taxon>Viridiplantae</taxon>
        <taxon>Streptophyta</taxon>
        <taxon>Embryophyta</taxon>
        <taxon>Tracheophyta</taxon>
        <taxon>Spermatophyta</taxon>
        <taxon>Magnoliopsida</taxon>
        <taxon>eudicotyledons</taxon>
        <taxon>Gunneridae</taxon>
        <taxon>Pentapetalae</taxon>
        <taxon>asterids</taxon>
        <taxon>Ericales</taxon>
        <taxon>Ericaceae</taxon>
        <taxon>Ericoideae</taxon>
        <taxon>Rhodoreae</taxon>
        <taxon>Rhododendron</taxon>
    </lineage>
</organism>
<reference evidence="2" key="1">
    <citation type="submission" date="2019-11" db="EMBL/GenBank/DDBJ databases">
        <authorList>
            <person name="Liu Y."/>
            <person name="Hou J."/>
            <person name="Li T.-Q."/>
            <person name="Guan C.-H."/>
            <person name="Wu X."/>
            <person name="Wu H.-Z."/>
            <person name="Ling F."/>
            <person name="Zhang R."/>
            <person name="Shi X.-G."/>
            <person name="Ren J.-P."/>
            <person name="Chen E.-F."/>
            <person name="Sun J.-M."/>
        </authorList>
    </citation>
    <scope>NUCLEOTIDE SEQUENCE</scope>
    <source>
        <strain evidence="2">Adult_tree_wgs_1</strain>
        <tissue evidence="2">Leaves</tissue>
    </source>
</reference>
<evidence type="ECO:0008006" key="4">
    <source>
        <dbReference type="Google" id="ProtNLM"/>
    </source>
</evidence>
<evidence type="ECO:0000313" key="2">
    <source>
        <dbReference type="EMBL" id="KAF7126493.1"/>
    </source>
</evidence>
<dbReference type="Proteomes" id="UP000626092">
    <property type="component" value="Unassembled WGS sequence"/>
</dbReference>
<dbReference type="AlphaFoldDB" id="A0A834G9A1"/>
<proteinExistence type="predicted"/>
<dbReference type="OrthoDB" id="1580137at2759"/>
<evidence type="ECO:0000313" key="3">
    <source>
        <dbReference type="Proteomes" id="UP000626092"/>
    </source>
</evidence>